<dbReference type="AlphaFoldDB" id="A0A7K0J8S5"/>
<dbReference type="SUPFAM" id="SSF51445">
    <property type="entry name" value="(Trans)glycosidases"/>
    <property type="match status" value="1"/>
</dbReference>
<proteinExistence type="inferred from homology"/>
<feature type="domain" description="Glycoside hydrolase 35 catalytic" evidence="2">
    <location>
        <begin position="4"/>
        <end position="93"/>
    </location>
</feature>
<dbReference type="Gene3D" id="3.20.20.80">
    <property type="entry name" value="Glycosidases"/>
    <property type="match status" value="1"/>
</dbReference>
<dbReference type="RefSeq" id="WP_154564276.1">
    <property type="nucleotide sequence ID" value="NZ_VUMG01000003.1"/>
</dbReference>
<comment type="similarity">
    <text evidence="1">Belongs to the glycosyl hydrolase 35 family.</text>
</comment>
<dbReference type="GO" id="GO:0005975">
    <property type="term" value="P:carbohydrate metabolic process"/>
    <property type="evidence" value="ECO:0007669"/>
    <property type="project" value="InterPro"/>
</dbReference>
<reference evidence="3 4" key="1">
    <citation type="submission" date="2019-08" db="EMBL/GenBank/DDBJ databases">
        <title>In-depth cultivation of the pig gut microbiome towards novel bacterial diversity and tailored functional studies.</title>
        <authorList>
            <person name="Wylensek D."/>
            <person name="Hitch T.C.A."/>
            <person name="Clavel T."/>
        </authorList>
    </citation>
    <scope>NUCLEOTIDE SEQUENCE [LARGE SCALE GENOMIC DNA]</scope>
    <source>
        <strain evidence="3 4">WCA-380-WT-3A</strain>
    </source>
</reference>
<dbReference type="Pfam" id="PF01301">
    <property type="entry name" value="Glyco_hydro_35"/>
    <property type="match status" value="1"/>
</dbReference>
<evidence type="ECO:0000313" key="3">
    <source>
        <dbReference type="EMBL" id="MSS46349.1"/>
    </source>
</evidence>
<protein>
    <recommendedName>
        <fullName evidence="2">Glycoside hydrolase 35 catalytic domain-containing protein</fullName>
    </recommendedName>
</protein>
<evidence type="ECO:0000313" key="4">
    <source>
        <dbReference type="Proteomes" id="UP000466104"/>
    </source>
</evidence>
<evidence type="ECO:0000256" key="1">
    <source>
        <dbReference type="ARBA" id="ARBA00009809"/>
    </source>
</evidence>
<name>A0A7K0J8S5_9ACTN</name>
<keyword evidence="4" id="KW-1185">Reference proteome</keyword>
<dbReference type="EMBL" id="VUMG01000003">
    <property type="protein sequence ID" value="MSS46349.1"/>
    <property type="molecule type" value="Genomic_DNA"/>
</dbReference>
<dbReference type="Proteomes" id="UP000466104">
    <property type="component" value="Unassembled WGS sequence"/>
</dbReference>
<dbReference type="InterPro" id="IPR031330">
    <property type="entry name" value="Gly_Hdrlase_35_cat"/>
</dbReference>
<gene>
    <name evidence="3" type="ORF">FYJ43_10025</name>
</gene>
<evidence type="ECO:0000259" key="2">
    <source>
        <dbReference type="Pfam" id="PF01301"/>
    </source>
</evidence>
<dbReference type="InterPro" id="IPR001944">
    <property type="entry name" value="Glycoside_Hdrlase_35"/>
</dbReference>
<comment type="caution">
    <text evidence="3">The sequence shown here is derived from an EMBL/GenBank/DDBJ whole genome shotgun (WGS) entry which is preliminary data.</text>
</comment>
<sequence length="550" mass="60465">MITIVGEYPYYRARITDWVVDLARLHSEGIEAISFYIPWRLHERSSGDIDFTGADVSNANLDQFFDLLRNQGLKAVVKPGPFIHAEVRYGGLPDRIVHCSDSEKDYRFSSFGIGFGEDPPLSSVDSSFLTEAITWLEIVRDRLVVPNLDIVAAVQIGNEGVFSDAAKPTDHPRRSPVSGIDQVLSTFSNVFADVPVKRYINLPLPDPSIANHLAYDWWVTRVLPLTEVAGAKGYTAWAGPTSTSDEALARTLMASPHFDMGCVEENWGHVWDGSHYRSADVLLHHSVLSLALGSSTLSIYTACTTNSMDSTLQPTTTDLLAEGMEPKAFTGVYCPAAPLAAGGKDGETLDGLRRLVALRDAINETGTRWSICYDLDLIIDPGAAFITWRVAGIVKDLLVRYGLHARTIFSSAAEVGSSRPAVRVQTAGDPWESDELRVTVRRGGRDVEWIPMDAMQLDAESIWRILQLTPKLPSLDSNSSYRIRWVAGDDSDACLDFIFNRASEKVDVRYGIESSSGGVGGKSLFTLGPYGVLVLLSMDGVRWEEISDLR</sequence>
<dbReference type="PANTHER" id="PTHR23421">
    <property type="entry name" value="BETA-GALACTOSIDASE RELATED"/>
    <property type="match status" value="1"/>
</dbReference>
<dbReference type="GO" id="GO:0004553">
    <property type="term" value="F:hydrolase activity, hydrolyzing O-glycosyl compounds"/>
    <property type="evidence" value="ECO:0007669"/>
    <property type="project" value="InterPro"/>
</dbReference>
<accession>A0A7K0J8S5</accession>
<dbReference type="InterPro" id="IPR017853">
    <property type="entry name" value="GH"/>
</dbReference>
<organism evidence="3 4">
    <name type="scientific">Cutibacterium porci</name>
    <dbReference type="NCBI Taxonomy" id="2605781"/>
    <lineage>
        <taxon>Bacteria</taxon>
        <taxon>Bacillati</taxon>
        <taxon>Actinomycetota</taxon>
        <taxon>Actinomycetes</taxon>
        <taxon>Propionibacteriales</taxon>
        <taxon>Propionibacteriaceae</taxon>
        <taxon>Cutibacterium</taxon>
    </lineage>
</organism>